<gene>
    <name evidence="2" type="ORF">rCG_40851</name>
</gene>
<accession>A6KKV9</accession>
<evidence type="ECO:0000313" key="3">
    <source>
        <dbReference type="Proteomes" id="UP000234681"/>
    </source>
</evidence>
<dbReference type="AlphaFoldDB" id="A6KKV9"/>
<reference evidence="2 3" key="1">
    <citation type="submission" date="2005-09" db="EMBL/GenBank/DDBJ databases">
        <authorList>
            <person name="Mural R.J."/>
            <person name="Li P.W."/>
            <person name="Adams M.D."/>
            <person name="Amanatides P.G."/>
            <person name="Baden-Tillson H."/>
            <person name="Barnstead M."/>
            <person name="Chin S.H."/>
            <person name="Dew I."/>
            <person name="Evans C.A."/>
            <person name="Ferriera S."/>
            <person name="Flanigan M."/>
            <person name="Fosler C."/>
            <person name="Glodek A."/>
            <person name="Gu Z."/>
            <person name="Holt R.A."/>
            <person name="Jennings D."/>
            <person name="Kraft C.L."/>
            <person name="Lu F."/>
            <person name="Nguyen T."/>
            <person name="Nusskern D.R."/>
            <person name="Pfannkoch C.M."/>
            <person name="Sitter C."/>
            <person name="Sutton G.G."/>
            <person name="Venter J.C."/>
            <person name="Wang Z."/>
            <person name="Woodage T."/>
            <person name="Zheng X.H."/>
            <person name="Zhong F."/>
        </authorList>
    </citation>
    <scope>NUCLEOTIDE SEQUENCE [LARGE SCALE GENOMIC DNA]</scope>
    <source>
        <strain>BN</strain>
        <strain evidence="3">Sprague-Dawley</strain>
    </source>
</reference>
<protein>
    <submittedName>
        <fullName evidence="2">RCG40851</fullName>
    </submittedName>
</protein>
<sequence>MGPALPLPLLLTDAAFLLSADKSKEGQASPTCESHCSPLSTAGPGGSVHTSLLSSLCSCLR</sequence>
<dbReference type="Proteomes" id="UP000234681">
    <property type="component" value="Chromosome 3"/>
</dbReference>
<name>A6KKV9_RAT</name>
<proteinExistence type="predicted"/>
<evidence type="ECO:0000313" key="2">
    <source>
        <dbReference type="EMBL" id="EDL85157.1"/>
    </source>
</evidence>
<feature type="chain" id="PRO_5039935948" evidence="1">
    <location>
        <begin position="20"/>
        <end position="61"/>
    </location>
</feature>
<dbReference type="EMBL" id="CH474062">
    <property type="protein sequence ID" value="EDL85157.1"/>
    <property type="molecule type" value="Genomic_DNA"/>
</dbReference>
<organism evidence="2 3">
    <name type="scientific">Rattus norvegicus</name>
    <name type="common">Rat</name>
    <dbReference type="NCBI Taxonomy" id="10116"/>
    <lineage>
        <taxon>Eukaryota</taxon>
        <taxon>Metazoa</taxon>
        <taxon>Chordata</taxon>
        <taxon>Craniata</taxon>
        <taxon>Vertebrata</taxon>
        <taxon>Euteleostomi</taxon>
        <taxon>Mammalia</taxon>
        <taxon>Eutheria</taxon>
        <taxon>Euarchontoglires</taxon>
        <taxon>Glires</taxon>
        <taxon>Rodentia</taxon>
        <taxon>Myomorpha</taxon>
        <taxon>Muroidea</taxon>
        <taxon>Muridae</taxon>
        <taxon>Murinae</taxon>
        <taxon>Rattus</taxon>
    </lineage>
</organism>
<feature type="signal peptide" evidence="1">
    <location>
        <begin position="1"/>
        <end position="19"/>
    </location>
</feature>
<evidence type="ECO:0000256" key="1">
    <source>
        <dbReference type="SAM" id="SignalP"/>
    </source>
</evidence>
<keyword evidence="1" id="KW-0732">Signal</keyword>